<dbReference type="OrthoDB" id="3941538at2759"/>
<dbReference type="GeneID" id="28758538"/>
<dbReference type="PANTHER" id="PTHR42813:SF3">
    <property type="entry name" value="GLUTATHIONE-INDEPENDENT FORMALDEHYDE DEHYDROGENASE"/>
    <property type="match status" value="1"/>
</dbReference>
<dbReference type="InterPro" id="IPR036291">
    <property type="entry name" value="NAD(P)-bd_dom_sf"/>
</dbReference>
<dbReference type="InterPro" id="IPR002328">
    <property type="entry name" value="ADH_Zn_CS"/>
</dbReference>
<evidence type="ECO:0000256" key="5">
    <source>
        <dbReference type="ARBA" id="ARBA00023002"/>
    </source>
</evidence>
<evidence type="ECO:0000256" key="3">
    <source>
        <dbReference type="ARBA" id="ARBA00022723"/>
    </source>
</evidence>
<dbReference type="AlphaFoldDB" id="A0A177BXA6"/>
<accession>A0A177BXA6</accession>
<keyword evidence="9" id="KW-1185">Reference proteome</keyword>
<comment type="similarity">
    <text evidence="2">Belongs to the zinc-containing alcohol dehydrogenase family.</text>
</comment>
<dbReference type="InterPro" id="IPR013154">
    <property type="entry name" value="ADH-like_N"/>
</dbReference>
<evidence type="ECO:0000256" key="2">
    <source>
        <dbReference type="ARBA" id="ARBA00008072"/>
    </source>
</evidence>
<dbReference type="InParanoid" id="A0A177BXA6"/>
<evidence type="ECO:0000313" key="8">
    <source>
        <dbReference type="EMBL" id="OAF99318.1"/>
    </source>
</evidence>
<reference evidence="8 9" key="1">
    <citation type="submission" date="2016-05" db="EMBL/GenBank/DDBJ databases">
        <title>Comparative analysis of secretome profiles of manganese(II)-oxidizing ascomycete fungi.</title>
        <authorList>
            <consortium name="DOE Joint Genome Institute"/>
            <person name="Zeiner C.A."/>
            <person name="Purvine S.O."/>
            <person name="Zink E.M."/>
            <person name="Wu S."/>
            <person name="Pasa-Tolic L."/>
            <person name="Chaput D.L."/>
            <person name="Haridas S."/>
            <person name="Grigoriev I.V."/>
            <person name="Santelli C.M."/>
            <person name="Hansel C.M."/>
        </authorList>
    </citation>
    <scope>NUCLEOTIDE SEQUENCE [LARGE SCALE GENOMIC DNA]</scope>
    <source>
        <strain evidence="8 9">AP3s5-JAC2a</strain>
    </source>
</reference>
<dbReference type="SUPFAM" id="SSF50129">
    <property type="entry name" value="GroES-like"/>
    <property type="match status" value="1"/>
</dbReference>
<proteinExistence type="inferred from homology"/>
<protein>
    <submittedName>
        <fullName evidence="8">Alcohol dehydrogenase</fullName>
    </submittedName>
</protein>
<keyword evidence="4" id="KW-0862">Zinc</keyword>
<dbReference type="GO" id="GO:0008270">
    <property type="term" value="F:zinc ion binding"/>
    <property type="evidence" value="ECO:0007669"/>
    <property type="project" value="InterPro"/>
</dbReference>
<dbReference type="STRING" id="1460663.A0A177BXA6"/>
<evidence type="ECO:0000313" key="9">
    <source>
        <dbReference type="Proteomes" id="UP000077069"/>
    </source>
</evidence>
<dbReference type="SUPFAM" id="SSF51735">
    <property type="entry name" value="NAD(P)-binding Rossmann-fold domains"/>
    <property type="match status" value="1"/>
</dbReference>
<dbReference type="InterPro" id="IPR011032">
    <property type="entry name" value="GroES-like_sf"/>
</dbReference>
<evidence type="ECO:0000259" key="7">
    <source>
        <dbReference type="Pfam" id="PF08240"/>
    </source>
</evidence>
<dbReference type="Pfam" id="PF08240">
    <property type="entry name" value="ADH_N"/>
    <property type="match status" value="1"/>
</dbReference>
<evidence type="ECO:0000256" key="1">
    <source>
        <dbReference type="ARBA" id="ARBA00001947"/>
    </source>
</evidence>
<dbReference type="PROSITE" id="PS00059">
    <property type="entry name" value="ADH_ZINC"/>
    <property type="match status" value="1"/>
</dbReference>
<name>A0A177BXA6_9PLEO</name>
<keyword evidence="3" id="KW-0479">Metal-binding</keyword>
<feature type="domain" description="Alcohol dehydrogenase-like N-terminal" evidence="7">
    <location>
        <begin position="34"/>
        <end position="145"/>
    </location>
</feature>
<evidence type="ECO:0000256" key="6">
    <source>
        <dbReference type="ARBA" id="ARBA00023027"/>
    </source>
</evidence>
<dbReference type="PANTHER" id="PTHR42813">
    <property type="entry name" value="ZINC-TYPE ALCOHOL DEHYDROGENASE-LIKE"/>
    <property type="match status" value="1"/>
</dbReference>
<keyword evidence="5" id="KW-0560">Oxidoreductase</keyword>
<dbReference type="RefSeq" id="XP_018029684.1">
    <property type="nucleotide sequence ID" value="XM_018175052.1"/>
</dbReference>
<sequence>MTVEKQDTMRAVVWEGKPFHMTVKDVPRPRLVEKEDVIVRITTSAICGSDLHIYHGILGSNKPGWIMGHEAVGIVVEKGKDVKHLKIGDRVIVPDSPDDGVLNIEPRVPPFIFYGAGDDFGHDGGCQAEFVRVPEADNSCIPIPEGQSSDIDFLFLSDIFATGWTGLDFSGFQPGDTVAVFGAGPMGLLCAYSALLRGASKVYSIDHVEARLEKAASIGAIPINFTNHPASEQISLLEPNGVIRSVDCCGYECINADLKPQHNFIIEEASKITAAGGGFGIPGVYMAQASTQGAPLAGKVNPDITFPISAFWTKGIRIQGGAVDPKMVAPMLVELVKSGRAKPGFIVSAEVGIEEAPRMYEKFDKHLETKVIIRFPWEEEELKLGPAKTK</sequence>
<dbReference type="CDD" id="cd08282">
    <property type="entry name" value="PFDH_like"/>
    <property type="match status" value="1"/>
</dbReference>
<dbReference type="EMBL" id="KV441562">
    <property type="protein sequence ID" value="OAF99318.1"/>
    <property type="molecule type" value="Genomic_DNA"/>
</dbReference>
<keyword evidence="6" id="KW-0520">NAD</keyword>
<gene>
    <name evidence="8" type="ORF">CC84DRAFT_1104321</name>
</gene>
<evidence type="ECO:0000256" key="4">
    <source>
        <dbReference type="ARBA" id="ARBA00022833"/>
    </source>
</evidence>
<comment type="cofactor">
    <cofactor evidence="1">
        <name>Zn(2+)</name>
        <dbReference type="ChEBI" id="CHEBI:29105"/>
    </cofactor>
</comment>
<dbReference type="Proteomes" id="UP000077069">
    <property type="component" value="Unassembled WGS sequence"/>
</dbReference>
<dbReference type="GO" id="GO:0016491">
    <property type="term" value="F:oxidoreductase activity"/>
    <property type="evidence" value="ECO:0007669"/>
    <property type="project" value="UniProtKB-KW"/>
</dbReference>
<organism evidence="8 9">
    <name type="scientific">Paraphaeosphaeria sporulosa</name>
    <dbReference type="NCBI Taxonomy" id="1460663"/>
    <lineage>
        <taxon>Eukaryota</taxon>
        <taxon>Fungi</taxon>
        <taxon>Dikarya</taxon>
        <taxon>Ascomycota</taxon>
        <taxon>Pezizomycotina</taxon>
        <taxon>Dothideomycetes</taxon>
        <taxon>Pleosporomycetidae</taxon>
        <taxon>Pleosporales</taxon>
        <taxon>Massarineae</taxon>
        <taxon>Didymosphaeriaceae</taxon>
        <taxon>Paraphaeosphaeria</taxon>
    </lineage>
</organism>
<dbReference type="Gene3D" id="3.40.50.720">
    <property type="entry name" value="NAD(P)-binding Rossmann-like Domain"/>
    <property type="match status" value="1"/>
</dbReference>
<dbReference type="Gene3D" id="3.90.180.10">
    <property type="entry name" value="Medium-chain alcohol dehydrogenases, catalytic domain"/>
    <property type="match status" value="1"/>
</dbReference>